<evidence type="ECO:0000313" key="3">
    <source>
        <dbReference type="Proteomes" id="UP000215595"/>
    </source>
</evidence>
<dbReference type="EMBL" id="NCEB01000014">
    <property type="protein sequence ID" value="OYX33718.1"/>
    <property type="molecule type" value="Genomic_DNA"/>
</dbReference>
<protein>
    <recommendedName>
        <fullName evidence="1">Acetyl-CoA hydrolase/transferase C-terminal domain-containing protein</fullName>
    </recommendedName>
</protein>
<proteinExistence type="predicted"/>
<dbReference type="AlphaFoldDB" id="A0A258FP01"/>
<dbReference type="Gene3D" id="3.30.750.70">
    <property type="entry name" value="4-hydroxybutyrate coenzyme like domains"/>
    <property type="match status" value="1"/>
</dbReference>
<reference evidence="2 3" key="1">
    <citation type="submission" date="2017-03" db="EMBL/GenBank/DDBJ databases">
        <title>Lifting the veil on microbial sulfur biogeochemistry in mining wastewaters.</title>
        <authorList>
            <person name="Kantor R.S."/>
            <person name="Colenbrander Nelson T."/>
            <person name="Marshall S."/>
            <person name="Bennett D."/>
            <person name="Apte S."/>
            <person name="Camacho D."/>
            <person name="Thomas B.C."/>
            <person name="Warren L.A."/>
            <person name="Banfield J.F."/>
        </authorList>
    </citation>
    <scope>NUCLEOTIDE SEQUENCE [LARGE SCALE GENOMIC DNA]</scope>
    <source>
        <strain evidence="2">32-69-9</strain>
    </source>
</reference>
<dbReference type="Proteomes" id="UP000215595">
    <property type="component" value="Unassembled WGS sequence"/>
</dbReference>
<dbReference type="GO" id="GO:0008775">
    <property type="term" value="F:acetate CoA-transferase activity"/>
    <property type="evidence" value="ECO:0007669"/>
    <property type="project" value="InterPro"/>
</dbReference>
<dbReference type="Gene3D" id="3.40.1080.10">
    <property type="entry name" value="Glutaconate Coenzyme A-transferase"/>
    <property type="match status" value="1"/>
</dbReference>
<dbReference type="InterPro" id="IPR046433">
    <property type="entry name" value="ActCoA_hydro"/>
</dbReference>
<dbReference type="InterPro" id="IPR038460">
    <property type="entry name" value="AcetylCoA_hyd_C_sf"/>
</dbReference>
<feature type="domain" description="Acetyl-CoA hydrolase/transferase C-terminal" evidence="1">
    <location>
        <begin position="258"/>
        <end position="407"/>
    </location>
</feature>
<dbReference type="InterPro" id="IPR037171">
    <property type="entry name" value="NagB/RpiA_transferase-like"/>
</dbReference>
<organism evidence="2 3">
    <name type="scientific">Brevundimonas subvibrioides</name>
    <dbReference type="NCBI Taxonomy" id="74313"/>
    <lineage>
        <taxon>Bacteria</taxon>
        <taxon>Pseudomonadati</taxon>
        <taxon>Pseudomonadota</taxon>
        <taxon>Alphaproteobacteria</taxon>
        <taxon>Caulobacterales</taxon>
        <taxon>Caulobacteraceae</taxon>
        <taxon>Brevundimonas</taxon>
    </lineage>
</organism>
<dbReference type="SUPFAM" id="SSF100950">
    <property type="entry name" value="NagB/RpiA/CoA transferase-like"/>
    <property type="match status" value="2"/>
</dbReference>
<sequence>MPISMTMDAAIDALKTAVPNGGRVFIPGCAGEPLALAETLARRPEAAAGLTFEGVWIPGVNRTDWAGLHDDARAEAIFLAPEWRDSFVAGRMTFAPLTYTQVWRRLSGRAFDAGVFTVAPPGADGRCSLGVAADFSPAVFERTRFRIGLIHAGMPAVADGPTVPLAAFDAVVEVDTPLPGYGAGAIDPVSAAIASRVAALIPDGATVQTGLGKSGVATLAALGDRRGMRVHSGMVTEPLIDLLDRDTVDAVTTGVALGSAALYARVAADPRVRFRPVGQTHAIATLASIPRFVAVNSAIEVDLFGQVNAEWMDGRQVSGAGGLIDFLRGAWASETGVPVVALTASAKGGALSRIVPRLACPPSVARGDPVVVVTEHGVADLRGLSIDGRAEALIAVASPAHRDRLADDWSAMRRAM</sequence>
<dbReference type="PANTHER" id="PTHR21432">
    <property type="entry name" value="ACETYL-COA HYDROLASE-RELATED"/>
    <property type="match status" value="1"/>
</dbReference>
<dbReference type="GO" id="GO:0006083">
    <property type="term" value="P:acetate metabolic process"/>
    <property type="evidence" value="ECO:0007669"/>
    <property type="project" value="InterPro"/>
</dbReference>
<name>A0A258FP01_9CAUL</name>
<dbReference type="Gene3D" id="3.40.1080.20">
    <property type="entry name" value="Acetyl-CoA hydrolase/transferase C-terminal domain"/>
    <property type="match status" value="1"/>
</dbReference>
<dbReference type="PANTHER" id="PTHR21432:SF20">
    <property type="entry name" value="ACETYL-COA HYDROLASE"/>
    <property type="match status" value="1"/>
</dbReference>
<gene>
    <name evidence="2" type="ORF">B7Z01_08170</name>
</gene>
<evidence type="ECO:0000259" key="1">
    <source>
        <dbReference type="Pfam" id="PF13336"/>
    </source>
</evidence>
<comment type="caution">
    <text evidence="2">The sequence shown here is derived from an EMBL/GenBank/DDBJ whole genome shotgun (WGS) entry which is preliminary data.</text>
</comment>
<dbReference type="InterPro" id="IPR026888">
    <property type="entry name" value="AcetylCoA_hyd_C"/>
</dbReference>
<dbReference type="Pfam" id="PF13336">
    <property type="entry name" value="AcetylCoA_hyd_C"/>
    <property type="match status" value="1"/>
</dbReference>
<accession>A0A258FP01</accession>
<evidence type="ECO:0000313" key="2">
    <source>
        <dbReference type="EMBL" id="OYX33718.1"/>
    </source>
</evidence>